<dbReference type="AlphaFoldDB" id="A0A8J3NBF6"/>
<dbReference type="InterPro" id="IPR005467">
    <property type="entry name" value="His_kinase_dom"/>
</dbReference>
<dbReference type="Gene3D" id="3.30.565.10">
    <property type="entry name" value="Histidine kinase-like ATPase, C-terminal domain"/>
    <property type="match status" value="1"/>
</dbReference>
<keyword evidence="4" id="KW-0808">Transferase</keyword>
<keyword evidence="11" id="KW-0472">Membrane</keyword>
<sequence length="378" mass="39906">MWWQRPWSLPLVSGVVAALQIAGSYAAAYRGGQHLGLWGVLLLLVGPVALLGRLRWPAATLVVTVAGLVVYYGLGFPYGPAFLSLVVAALAAVGAGHRVLAWVAVVAGLGMYFLLSVVVAGDRAPSWASIVGHLAAVTVIVALAELIRYRRREYLARRRSRAEQERRQANEERLRIAQELHDVLAHNISLINVQAGVALHLMDQRPEQARTALTTIKHASKEALGEMRSALAVLRGDGIAPRSPTPGLDRLGELTARLDASGLPVRTAVSGRRRDLPVEVDLAAYRIVQEALTNVYRHANAAEAVVKLAYGEDTLTVTVTDDGTGAPMPTDDPDGGGNGIPGMRQRATALGGSLTAGPAPGGGFRVTARLPLAGVPAG</sequence>
<accession>A0A8J3NBF6</accession>
<feature type="coiled-coil region" evidence="9">
    <location>
        <begin position="152"/>
        <end position="179"/>
    </location>
</feature>
<evidence type="ECO:0000256" key="3">
    <source>
        <dbReference type="ARBA" id="ARBA00022553"/>
    </source>
</evidence>
<protein>
    <recommendedName>
        <fullName evidence="2">histidine kinase</fullName>
        <ecNumber evidence="2">2.7.13.3</ecNumber>
    </recommendedName>
</protein>
<feature type="transmembrane region" description="Helical" evidence="11">
    <location>
        <begin position="6"/>
        <end position="28"/>
    </location>
</feature>
<evidence type="ECO:0000256" key="4">
    <source>
        <dbReference type="ARBA" id="ARBA00022679"/>
    </source>
</evidence>
<evidence type="ECO:0000256" key="1">
    <source>
        <dbReference type="ARBA" id="ARBA00000085"/>
    </source>
</evidence>
<evidence type="ECO:0000313" key="14">
    <source>
        <dbReference type="Proteomes" id="UP000612808"/>
    </source>
</evidence>
<feature type="transmembrane region" description="Helical" evidence="11">
    <location>
        <begin position="99"/>
        <end position="121"/>
    </location>
</feature>
<dbReference type="InterPro" id="IPR003594">
    <property type="entry name" value="HATPase_dom"/>
</dbReference>
<keyword evidence="5" id="KW-0547">Nucleotide-binding</keyword>
<keyword evidence="11" id="KW-1133">Transmembrane helix</keyword>
<evidence type="ECO:0000256" key="2">
    <source>
        <dbReference type="ARBA" id="ARBA00012438"/>
    </source>
</evidence>
<comment type="catalytic activity">
    <reaction evidence="1">
        <text>ATP + protein L-histidine = ADP + protein N-phospho-L-histidine.</text>
        <dbReference type="EC" id="2.7.13.3"/>
    </reaction>
</comment>
<dbReference type="EMBL" id="BOMB01000008">
    <property type="protein sequence ID" value="GID10612.1"/>
    <property type="molecule type" value="Genomic_DNA"/>
</dbReference>
<dbReference type="Pfam" id="PF07730">
    <property type="entry name" value="HisKA_3"/>
    <property type="match status" value="1"/>
</dbReference>
<keyword evidence="7" id="KW-0067">ATP-binding</keyword>
<dbReference type="PROSITE" id="PS50109">
    <property type="entry name" value="HIS_KIN"/>
    <property type="match status" value="1"/>
</dbReference>
<evidence type="ECO:0000256" key="6">
    <source>
        <dbReference type="ARBA" id="ARBA00022777"/>
    </source>
</evidence>
<dbReference type="GO" id="GO:0000155">
    <property type="term" value="F:phosphorelay sensor kinase activity"/>
    <property type="evidence" value="ECO:0007669"/>
    <property type="project" value="InterPro"/>
</dbReference>
<feature type="domain" description="Histidine kinase" evidence="12">
    <location>
        <begin position="286"/>
        <end position="374"/>
    </location>
</feature>
<evidence type="ECO:0000256" key="7">
    <source>
        <dbReference type="ARBA" id="ARBA00022840"/>
    </source>
</evidence>
<evidence type="ECO:0000256" key="10">
    <source>
        <dbReference type="SAM" id="MobiDB-lite"/>
    </source>
</evidence>
<feature type="transmembrane region" description="Helical" evidence="11">
    <location>
        <begin position="68"/>
        <end position="92"/>
    </location>
</feature>
<dbReference type="Gene3D" id="1.20.5.1930">
    <property type="match status" value="1"/>
</dbReference>
<dbReference type="GO" id="GO:0046983">
    <property type="term" value="F:protein dimerization activity"/>
    <property type="evidence" value="ECO:0007669"/>
    <property type="project" value="InterPro"/>
</dbReference>
<proteinExistence type="predicted"/>
<dbReference type="Pfam" id="PF02518">
    <property type="entry name" value="HATPase_c"/>
    <property type="match status" value="1"/>
</dbReference>
<evidence type="ECO:0000256" key="5">
    <source>
        <dbReference type="ARBA" id="ARBA00022741"/>
    </source>
</evidence>
<gene>
    <name evidence="13" type="ORF">Aru02nite_15010</name>
</gene>
<keyword evidence="6 13" id="KW-0418">Kinase</keyword>
<evidence type="ECO:0000256" key="11">
    <source>
        <dbReference type="SAM" id="Phobius"/>
    </source>
</evidence>
<dbReference type="SMART" id="SM00387">
    <property type="entry name" value="HATPase_c"/>
    <property type="match status" value="1"/>
</dbReference>
<dbReference type="InterPro" id="IPR011712">
    <property type="entry name" value="Sig_transdc_His_kin_sub3_dim/P"/>
</dbReference>
<name>A0A8J3NBF6_9ACTN</name>
<keyword evidence="14" id="KW-1185">Reference proteome</keyword>
<feature type="region of interest" description="Disordered" evidence="10">
    <location>
        <begin position="319"/>
        <end position="344"/>
    </location>
</feature>
<keyword evidence="3" id="KW-0597">Phosphoprotein</keyword>
<dbReference type="GO" id="GO:0016020">
    <property type="term" value="C:membrane"/>
    <property type="evidence" value="ECO:0007669"/>
    <property type="project" value="InterPro"/>
</dbReference>
<evidence type="ECO:0000313" key="13">
    <source>
        <dbReference type="EMBL" id="GID10612.1"/>
    </source>
</evidence>
<evidence type="ECO:0000256" key="8">
    <source>
        <dbReference type="ARBA" id="ARBA00023012"/>
    </source>
</evidence>
<dbReference type="InterPro" id="IPR036890">
    <property type="entry name" value="HATPase_C_sf"/>
</dbReference>
<comment type="caution">
    <text evidence="13">The sequence shown here is derived from an EMBL/GenBank/DDBJ whole genome shotgun (WGS) entry which is preliminary data.</text>
</comment>
<dbReference type="Proteomes" id="UP000612808">
    <property type="component" value="Unassembled WGS sequence"/>
</dbReference>
<dbReference type="PANTHER" id="PTHR24421">
    <property type="entry name" value="NITRATE/NITRITE SENSOR PROTEIN NARX-RELATED"/>
    <property type="match status" value="1"/>
</dbReference>
<dbReference type="PANTHER" id="PTHR24421:SF10">
    <property type="entry name" value="NITRATE_NITRITE SENSOR PROTEIN NARQ"/>
    <property type="match status" value="1"/>
</dbReference>
<feature type="transmembrane region" description="Helical" evidence="11">
    <location>
        <begin position="35"/>
        <end position="56"/>
    </location>
</feature>
<dbReference type="GO" id="GO:0005524">
    <property type="term" value="F:ATP binding"/>
    <property type="evidence" value="ECO:0007669"/>
    <property type="project" value="UniProtKB-KW"/>
</dbReference>
<evidence type="ECO:0000256" key="9">
    <source>
        <dbReference type="SAM" id="Coils"/>
    </source>
</evidence>
<keyword evidence="8" id="KW-0902">Two-component regulatory system</keyword>
<dbReference type="CDD" id="cd16917">
    <property type="entry name" value="HATPase_UhpB-NarQ-NarX-like"/>
    <property type="match status" value="1"/>
</dbReference>
<organism evidence="13 14">
    <name type="scientific">Actinocatenispora rupis</name>
    <dbReference type="NCBI Taxonomy" id="519421"/>
    <lineage>
        <taxon>Bacteria</taxon>
        <taxon>Bacillati</taxon>
        <taxon>Actinomycetota</taxon>
        <taxon>Actinomycetes</taxon>
        <taxon>Micromonosporales</taxon>
        <taxon>Micromonosporaceae</taxon>
        <taxon>Actinocatenispora</taxon>
    </lineage>
</organism>
<keyword evidence="11" id="KW-0812">Transmembrane</keyword>
<evidence type="ECO:0000259" key="12">
    <source>
        <dbReference type="PROSITE" id="PS50109"/>
    </source>
</evidence>
<feature type="compositionally biased region" description="Low complexity" evidence="10">
    <location>
        <begin position="319"/>
        <end position="329"/>
    </location>
</feature>
<feature type="transmembrane region" description="Helical" evidence="11">
    <location>
        <begin position="127"/>
        <end position="149"/>
    </location>
</feature>
<dbReference type="SUPFAM" id="SSF55874">
    <property type="entry name" value="ATPase domain of HSP90 chaperone/DNA topoisomerase II/histidine kinase"/>
    <property type="match status" value="1"/>
</dbReference>
<reference evidence="13" key="1">
    <citation type="submission" date="2021-01" db="EMBL/GenBank/DDBJ databases">
        <title>Whole genome shotgun sequence of Actinocatenispora rupis NBRC 107355.</title>
        <authorList>
            <person name="Komaki H."/>
            <person name="Tamura T."/>
        </authorList>
    </citation>
    <scope>NUCLEOTIDE SEQUENCE</scope>
    <source>
        <strain evidence="13">NBRC 107355</strain>
    </source>
</reference>
<dbReference type="EC" id="2.7.13.3" evidence="2"/>
<dbReference type="InterPro" id="IPR050482">
    <property type="entry name" value="Sensor_HK_TwoCompSys"/>
</dbReference>
<keyword evidence="9" id="KW-0175">Coiled coil</keyword>